<dbReference type="OrthoDB" id="2553862at2759"/>
<feature type="region of interest" description="Disordered" evidence="1">
    <location>
        <begin position="196"/>
        <end position="219"/>
    </location>
</feature>
<protein>
    <recommendedName>
        <fullName evidence="7">Mid2 domain-containing protein</fullName>
    </recommendedName>
</protein>
<gene>
    <name evidence="4" type="primary">SSCI42800.1</name>
    <name evidence="5" type="ORF">SPSC_01655</name>
</gene>
<keyword evidence="3" id="KW-0732">Signal</keyword>
<keyword evidence="6" id="KW-1185">Reference proteome</keyword>
<feature type="compositionally biased region" description="Polar residues" evidence="1">
    <location>
        <begin position="289"/>
        <end position="303"/>
    </location>
</feature>
<evidence type="ECO:0000313" key="6">
    <source>
        <dbReference type="Proteomes" id="UP000242770"/>
    </source>
</evidence>
<accession>A0A0F7RZC4</accession>
<feature type="compositionally biased region" description="Basic and acidic residues" evidence="1">
    <location>
        <begin position="196"/>
        <end position="208"/>
    </location>
</feature>
<organism evidence="4 6">
    <name type="scientific">Sporisorium scitamineum</name>
    <dbReference type="NCBI Taxonomy" id="49012"/>
    <lineage>
        <taxon>Eukaryota</taxon>
        <taxon>Fungi</taxon>
        <taxon>Dikarya</taxon>
        <taxon>Basidiomycota</taxon>
        <taxon>Ustilaginomycotina</taxon>
        <taxon>Ustilaginomycetes</taxon>
        <taxon>Ustilaginales</taxon>
        <taxon>Ustilaginaceae</taxon>
        <taxon>Sporisorium</taxon>
    </lineage>
</organism>
<reference evidence="6" key="2">
    <citation type="submission" date="2014-06" db="EMBL/GenBank/DDBJ databases">
        <authorList>
            <person name="Berkman P.J."/>
        </authorList>
    </citation>
    <scope>NUCLEOTIDE SEQUENCE [LARGE SCALE GENOMIC DNA]</scope>
</reference>
<reference evidence="4" key="1">
    <citation type="submission" date="2014-06" db="EMBL/GenBank/DDBJ databases">
        <authorList>
            <person name="Berkman J.Paul."/>
        </authorList>
    </citation>
    <scope>NUCLEOTIDE SEQUENCE [LARGE SCALE GENOMIC DNA]</scope>
</reference>
<evidence type="ECO:0000313" key="4">
    <source>
        <dbReference type="EMBL" id="CDS00419.1"/>
    </source>
</evidence>
<feature type="compositionally biased region" description="Polar residues" evidence="1">
    <location>
        <begin position="209"/>
        <end position="219"/>
    </location>
</feature>
<dbReference type="Proteomes" id="UP000242770">
    <property type="component" value="Unassembled WGS sequence"/>
</dbReference>
<evidence type="ECO:0000256" key="2">
    <source>
        <dbReference type="SAM" id="Phobius"/>
    </source>
</evidence>
<evidence type="ECO:0000313" key="5">
    <source>
        <dbReference type="EMBL" id="CDU23025.1"/>
    </source>
</evidence>
<keyword evidence="2" id="KW-0472">Membrane</keyword>
<dbReference type="PROSITE" id="PS51257">
    <property type="entry name" value="PROKAR_LIPOPROTEIN"/>
    <property type="match status" value="1"/>
</dbReference>
<evidence type="ECO:0008006" key="7">
    <source>
        <dbReference type="Google" id="ProtNLM"/>
    </source>
</evidence>
<evidence type="ECO:0000256" key="3">
    <source>
        <dbReference type="SAM" id="SignalP"/>
    </source>
</evidence>
<feature type="chain" id="PRO_5015039033" description="Mid2 domain-containing protein" evidence="3">
    <location>
        <begin position="21"/>
        <end position="325"/>
    </location>
</feature>
<name>A0A0F7RZC4_9BASI</name>
<feature type="region of interest" description="Disordered" evidence="1">
    <location>
        <begin position="242"/>
        <end position="303"/>
    </location>
</feature>
<feature type="compositionally biased region" description="Low complexity" evidence="1">
    <location>
        <begin position="266"/>
        <end position="281"/>
    </location>
</feature>
<keyword evidence="2" id="KW-1133">Transmembrane helix</keyword>
<feature type="signal peptide" evidence="3">
    <location>
        <begin position="1"/>
        <end position="20"/>
    </location>
</feature>
<dbReference type="AlphaFoldDB" id="A0A0F7RZC4"/>
<evidence type="ECO:0000256" key="1">
    <source>
        <dbReference type="SAM" id="MobiDB-lite"/>
    </source>
</evidence>
<reference evidence="5" key="3">
    <citation type="submission" date="2014-06" db="EMBL/GenBank/DDBJ databases">
        <authorList>
            <person name="Ju J."/>
            <person name="Zhang J."/>
        </authorList>
    </citation>
    <scope>NUCLEOTIDE SEQUENCE</scope>
    <source>
        <strain evidence="5">SscI8</strain>
    </source>
</reference>
<keyword evidence="2" id="KW-0812">Transmembrane</keyword>
<proteinExistence type="predicted"/>
<sequence>MRLASSIALIAVVLAAFSHAAIINLPTLYSCEPASIHVLAKGNYTLEGRNLETHKLHFRLRVQKGVTSVTWDSVDLAANTTALITVTEQISATQTSVGSVQALVQPNPSGSTTCLADKKDKDRASSKQKNMVPTIIGIVLGAFFLLVLFLVAGMMYRRKKEKTQKIEEDSVDLSHSYTQAGESYMARLVPGLKLNEARPLPRDPKLESEQANYASTRRGTQYYKTTTAAAAALDANNTSTTNANAGGYELPNYSQSQRVSRLASDPQQPYSPYGQQQWQQPPSQPANPFASQNDLPSCYQLPNQMYQQNNWQHSQTSFLDKKTSR</sequence>
<dbReference type="EMBL" id="LK056662">
    <property type="protein sequence ID" value="CDU23025.1"/>
    <property type="molecule type" value="Genomic_DNA"/>
</dbReference>
<feature type="transmembrane region" description="Helical" evidence="2">
    <location>
        <begin position="135"/>
        <end position="156"/>
    </location>
</feature>
<dbReference type="EMBL" id="CCFA01002557">
    <property type="protein sequence ID" value="CDS00419.1"/>
    <property type="molecule type" value="Genomic_DNA"/>
</dbReference>